<name>A0A4R2IGX2_9ACTN</name>
<feature type="compositionally biased region" description="Basic and acidic residues" evidence="1">
    <location>
        <begin position="264"/>
        <end position="284"/>
    </location>
</feature>
<reference evidence="2 3" key="1">
    <citation type="journal article" date="2015" name="Stand. Genomic Sci.">
        <title>Genomic Encyclopedia of Bacterial and Archaeal Type Strains, Phase III: the genomes of soil and plant-associated and newly described type strains.</title>
        <authorList>
            <person name="Whitman W.B."/>
            <person name="Woyke T."/>
            <person name="Klenk H.P."/>
            <person name="Zhou Y."/>
            <person name="Lilburn T.G."/>
            <person name="Beck B.J."/>
            <person name="De Vos P."/>
            <person name="Vandamme P."/>
            <person name="Eisen J.A."/>
            <person name="Garrity G."/>
            <person name="Hugenholtz P."/>
            <person name="Kyrpides N.C."/>
        </authorList>
    </citation>
    <scope>NUCLEOTIDE SEQUENCE [LARGE SCALE GENOMIC DNA]</scope>
    <source>
        <strain evidence="2 3">VKM Ac-2541</strain>
    </source>
</reference>
<evidence type="ECO:0000313" key="2">
    <source>
        <dbReference type="EMBL" id="TCO44023.1"/>
    </source>
</evidence>
<gene>
    <name evidence="2" type="ORF">EV646_111215</name>
</gene>
<keyword evidence="3" id="KW-1185">Reference proteome</keyword>
<dbReference type="Proteomes" id="UP000295573">
    <property type="component" value="Unassembled WGS sequence"/>
</dbReference>
<dbReference type="SUPFAM" id="SSF57997">
    <property type="entry name" value="Tropomyosin"/>
    <property type="match status" value="1"/>
</dbReference>
<dbReference type="AlphaFoldDB" id="A0A4R2IGX2"/>
<evidence type="ECO:0000313" key="3">
    <source>
        <dbReference type="Proteomes" id="UP000295573"/>
    </source>
</evidence>
<protein>
    <submittedName>
        <fullName evidence="2">Uncharacterized protein</fullName>
    </submittedName>
</protein>
<sequence>MIELYGLAPEKFTQARNQFAKAAMDQGDGPAGTALKALRKPTLAAWLANQLVRVAPDGIHELTALGDDLRAAHLSADGARLRELTPHRHQLVQRLVRTAVAHANSLGRSISADVIQRLTETLDAALVDPGAAQLLRTGQLTSALRHVGFGVVDETGAPAKLAPIKPRVVRRKPPVAKPAKTKKPPITKDQPAQRRRAELRALAAEAESEYAEAAAARAAAEAELDATQHQLTDLQARIQQLTEDLNQAREQLQLARRQIPRQQRALDRATRTADNLARRRDTTRQRLTNLD</sequence>
<organism evidence="2 3">
    <name type="scientific">Kribbella antiqua</name>
    <dbReference type="NCBI Taxonomy" id="2512217"/>
    <lineage>
        <taxon>Bacteria</taxon>
        <taxon>Bacillati</taxon>
        <taxon>Actinomycetota</taxon>
        <taxon>Actinomycetes</taxon>
        <taxon>Propionibacteriales</taxon>
        <taxon>Kribbellaceae</taxon>
        <taxon>Kribbella</taxon>
    </lineage>
</organism>
<feature type="region of interest" description="Disordered" evidence="1">
    <location>
        <begin position="169"/>
        <end position="194"/>
    </location>
</feature>
<comment type="caution">
    <text evidence="2">The sequence shown here is derived from an EMBL/GenBank/DDBJ whole genome shotgun (WGS) entry which is preliminary data.</text>
</comment>
<dbReference type="Gene3D" id="1.10.287.2610">
    <property type="match status" value="1"/>
</dbReference>
<dbReference type="EMBL" id="SLWR01000011">
    <property type="protein sequence ID" value="TCO44023.1"/>
    <property type="molecule type" value="Genomic_DNA"/>
</dbReference>
<evidence type="ECO:0000256" key="1">
    <source>
        <dbReference type="SAM" id="MobiDB-lite"/>
    </source>
</evidence>
<feature type="region of interest" description="Disordered" evidence="1">
    <location>
        <begin position="259"/>
        <end position="291"/>
    </location>
</feature>
<feature type="compositionally biased region" description="Basic residues" evidence="1">
    <location>
        <begin position="169"/>
        <end position="185"/>
    </location>
</feature>
<proteinExistence type="predicted"/>
<accession>A0A4R2IGX2</accession>